<dbReference type="RefSeq" id="WP_188175171.1">
    <property type="nucleotide sequence ID" value="NZ_JACVVD010000004.1"/>
</dbReference>
<sequence length="226" mass="27021">MNLTMFDKNHKEWLEMHLNKRKGEAKRKLKTGHDYSEKEFLRQVWWPAFGHLGHLHPEYEVLDFFDGRRYLDFAYIRSGVRIAIEVDPYGTHYDKLDRRQYANQWVRHMHLLNDSWLIARISLDDVKERPRLWQQLFQQMIGHLFGDTGSVSFELTSRERDILRLALRLDRPVKLADVQALLKCGYDTARKQLTLLENKKWLFPEGKGTARTHAWRVDPTRKPPLL</sequence>
<evidence type="ECO:0000313" key="1">
    <source>
        <dbReference type="EMBL" id="MBD0381393.1"/>
    </source>
</evidence>
<protein>
    <submittedName>
        <fullName evidence="1">DNA-binding response regulator</fullName>
    </submittedName>
</protein>
<dbReference type="GO" id="GO:0003677">
    <property type="term" value="F:DNA binding"/>
    <property type="evidence" value="ECO:0007669"/>
    <property type="project" value="UniProtKB-KW"/>
</dbReference>
<keyword evidence="1" id="KW-0238">DNA-binding</keyword>
<gene>
    <name evidence="1" type="ORF">ICC18_14800</name>
</gene>
<dbReference type="EMBL" id="JACVVD010000004">
    <property type="protein sequence ID" value="MBD0381393.1"/>
    <property type="molecule type" value="Genomic_DNA"/>
</dbReference>
<comment type="caution">
    <text evidence="1">The sequence shown here is derived from an EMBL/GenBank/DDBJ whole genome shotgun (WGS) entry which is preliminary data.</text>
</comment>
<organism evidence="1 2">
    <name type="scientific">Paenibacillus sedimenti</name>
    <dbReference type="NCBI Taxonomy" id="2770274"/>
    <lineage>
        <taxon>Bacteria</taxon>
        <taxon>Bacillati</taxon>
        <taxon>Bacillota</taxon>
        <taxon>Bacilli</taxon>
        <taxon>Bacillales</taxon>
        <taxon>Paenibacillaceae</taxon>
        <taxon>Paenibacillus</taxon>
    </lineage>
</organism>
<proteinExistence type="predicted"/>
<reference evidence="1" key="1">
    <citation type="submission" date="2020-09" db="EMBL/GenBank/DDBJ databases">
        <title>Draft Genome Sequence of Paenibacillus sp. WST5.</title>
        <authorList>
            <person name="Bao Z."/>
        </authorList>
    </citation>
    <scope>NUCLEOTIDE SEQUENCE</scope>
    <source>
        <strain evidence="1">WST5</strain>
    </source>
</reference>
<accession>A0A926KQD5</accession>
<name>A0A926KQD5_9BACL</name>
<keyword evidence="2" id="KW-1185">Reference proteome</keyword>
<dbReference type="AlphaFoldDB" id="A0A926KQD5"/>
<evidence type="ECO:0000313" key="2">
    <source>
        <dbReference type="Proteomes" id="UP000650466"/>
    </source>
</evidence>
<dbReference type="Proteomes" id="UP000650466">
    <property type="component" value="Unassembled WGS sequence"/>
</dbReference>